<evidence type="ECO:0000256" key="5">
    <source>
        <dbReference type="SAM" id="Phobius"/>
    </source>
</evidence>
<keyword evidence="3 5" id="KW-1133">Transmembrane helix</keyword>
<dbReference type="PANTHER" id="PTHR22911">
    <property type="entry name" value="ACYL-MALONYL CONDENSING ENZYME-RELATED"/>
    <property type="match status" value="1"/>
</dbReference>
<name>A0A078A3N3_STYLE</name>
<feature type="transmembrane region" description="Helical" evidence="5">
    <location>
        <begin position="188"/>
        <end position="210"/>
    </location>
</feature>
<feature type="transmembrane region" description="Helical" evidence="5">
    <location>
        <begin position="74"/>
        <end position="92"/>
    </location>
</feature>
<keyword evidence="4 5" id="KW-0472">Membrane</keyword>
<keyword evidence="2 5" id="KW-0812">Transmembrane</keyword>
<feature type="transmembrane region" description="Helical" evidence="5">
    <location>
        <begin position="44"/>
        <end position="62"/>
    </location>
</feature>
<dbReference type="InterPro" id="IPR037185">
    <property type="entry name" value="EmrE-like"/>
</dbReference>
<dbReference type="InterPro" id="IPR000620">
    <property type="entry name" value="EamA_dom"/>
</dbReference>
<evidence type="ECO:0000313" key="8">
    <source>
        <dbReference type="Proteomes" id="UP000039865"/>
    </source>
</evidence>
<dbReference type="OrthoDB" id="306876at2759"/>
<feature type="transmembrane region" description="Helical" evidence="5">
    <location>
        <begin position="160"/>
        <end position="176"/>
    </location>
</feature>
<comment type="subcellular location">
    <subcellularLocation>
        <location evidence="1">Membrane</location>
        <topology evidence="1">Multi-pass membrane protein</topology>
    </subcellularLocation>
</comment>
<dbReference type="Proteomes" id="UP000039865">
    <property type="component" value="Unassembled WGS sequence"/>
</dbReference>
<protein>
    <submittedName>
        <fullName evidence="7">Drug metabolite transporter superfamily</fullName>
    </submittedName>
</protein>
<dbReference type="SUPFAM" id="SSF103481">
    <property type="entry name" value="Multidrug resistance efflux transporter EmrE"/>
    <property type="match status" value="1"/>
</dbReference>
<dbReference type="GO" id="GO:0016020">
    <property type="term" value="C:membrane"/>
    <property type="evidence" value="ECO:0007669"/>
    <property type="project" value="UniProtKB-SubCell"/>
</dbReference>
<organism evidence="7 8">
    <name type="scientific">Stylonychia lemnae</name>
    <name type="common">Ciliate</name>
    <dbReference type="NCBI Taxonomy" id="5949"/>
    <lineage>
        <taxon>Eukaryota</taxon>
        <taxon>Sar</taxon>
        <taxon>Alveolata</taxon>
        <taxon>Ciliophora</taxon>
        <taxon>Intramacronucleata</taxon>
        <taxon>Spirotrichea</taxon>
        <taxon>Stichotrichia</taxon>
        <taxon>Sporadotrichida</taxon>
        <taxon>Oxytrichidae</taxon>
        <taxon>Stylonychinae</taxon>
        <taxon>Stylonychia</taxon>
    </lineage>
</organism>
<feature type="domain" description="EamA" evidence="6">
    <location>
        <begin position="41"/>
        <end position="175"/>
    </location>
</feature>
<feature type="transmembrane region" description="Helical" evidence="5">
    <location>
        <begin position="131"/>
        <end position="153"/>
    </location>
</feature>
<dbReference type="EMBL" id="CCKQ01005613">
    <property type="protein sequence ID" value="CDW76863.1"/>
    <property type="molecule type" value="Genomic_DNA"/>
</dbReference>
<reference evidence="7 8" key="1">
    <citation type="submission" date="2014-06" db="EMBL/GenBank/DDBJ databases">
        <authorList>
            <person name="Swart Estienne"/>
        </authorList>
    </citation>
    <scope>NUCLEOTIDE SEQUENCE [LARGE SCALE GENOMIC DNA]</scope>
    <source>
        <strain evidence="7 8">130c</strain>
    </source>
</reference>
<dbReference type="InParanoid" id="A0A078A3N3"/>
<feature type="transmembrane region" description="Helical" evidence="5">
    <location>
        <begin position="254"/>
        <end position="272"/>
    </location>
</feature>
<evidence type="ECO:0000256" key="2">
    <source>
        <dbReference type="ARBA" id="ARBA00022692"/>
    </source>
</evidence>
<gene>
    <name evidence="7" type="primary">Contig19493.g20666</name>
    <name evidence="7" type="ORF">STYLEM_5828</name>
</gene>
<evidence type="ECO:0000256" key="4">
    <source>
        <dbReference type="ARBA" id="ARBA00023136"/>
    </source>
</evidence>
<sequence>MAEKQEMLIKADVEADQPTKVKVEADQPQEKGIIAGIKKLRGQIYMLFATLLSSAVFLQTKLLFKDSAITPYEINYWVGILLMIVQYFALRIKGVDIFYIPKECRTAIIIRTVLGYVSNGCMYAGLKTLSLSKVTLLFWTQPVFVGILGWYILGERFTKFDVLGILLVFNGVILIANPFEESVDYKQYPYETIGSIFTLFGAVTSAGAMISIRSLGGKVDSLLMTMYWAMGNALFSPLNLGIKIANEEMTTEYGWFEIFRVLCILISMFGYMQMQTLAYVSDKAVRVAPVATFVLILNCMADMIILGTKPSLMQIMGGILIISTNFGLSTLKCIGVI</sequence>
<evidence type="ECO:0000256" key="3">
    <source>
        <dbReference type="ARBA" id="ARBA00022989"/>
    </source>
</evidence>
<proteinExistence type="predicted"/>
<keyword evidence="8" id="KW-1185">Reference proteome</keyword>
<feature type="transmembrane region" description="Helical" evidence="5">
    <location>
        <begin position="104"/>
        <end position="125"/>
    </location>
</feature>
<evidence type="ECO:0000256" key="1">
    <source>
        <dbReference type="ARBA" id="ARBA00004141"/>
    </source>
</evidence>
<evidence type="ECO:0000313" key="7">
    <source>
        <dbReference type="EMBL" id="CDW76863.1"/>
    </source>
</evidence>
<dbReference type="PANTHER" id="PTHR22911:SF6">
    <property type="entry name" value="SOLUTE CARRIER FAMILY 35 MEMBER G1"/>
    <property type="match status" value="1"/>
</dbReference>
<evidence type="ECO:0000259" key="6">
    <source>
        <dbReference type="Pfam" id="PF00892"/>
    </source>
</evidence>
<feature type="transmembrane region" description="Helical" evidence="5">
    <location>
        <begin position="284"/>
        <end position="306"/>
    </location>
</feature>
<dbReference type="AlphaFoldDB" id="A0A078A3N3"/>
<accession>A0A078A3N3</accession>
<dbReference type="Pfam" id="PF00892">
    <property type="entry name" value="EamA"/>
    <property type="match status" value="1"/>
</dbReference>